<comment type="caution">
    <text evidence="3">The sequence shown here is derived from an EMBL/GenBank/DDBJ whole genome shotgun (WGS) entry which is preliminary data.</text>
</comment>
<organism evidence="3 4">
    <name type="scientific">Sorangium cellulosum</name>
    <name type="common">Polyangium cellulosum</name>
    <dbReference type="NCBI Taxonomy" id="56"/>
    <lineage>
        <taxon>Bacteria</taxon>
        <taxon>Pseudomonadati</taxon>
        <taxon>Myxococcota</taxon>
        <taxon>Polyangia</taxon>
        <taxon>Polyangiales</taxon>
        <taxon>Polyangiaceae</taxon>
        <taxon>Sorangium</taxon>
    </lineage>
</organism>
<feature type="compositionally biased region" description="Basic and acidic residues" evidence="1">
    <location>
        <begin position="127"/>
        <end position="148"/>
    </location>
</feature>
<evidence type="ECO:0000256" key="2">
    <source>
        <dbReference type="SAM" id="Phobius"/>
    </source>
</evidence>
<dbReference type="AlphaFoldDB" id="A0A150QW60"/>
<accession>A0A150QW60</accession>
<keyword evidence="2" id="KW-1133">Transmembrane helix</keyword>
<dbReference type="RefSeq" id="WP_061606460.1">
    <property type="nucleotide sequence ID" value="NZ_JEMA01000276.1"/>
</dbReference>
<dbReference type="Proteomes" id="UP000075260">
    <property type="component" value="Unassembled WGS sequence"/>
</dbReference>
<dbReference type="EMBL" id="JEMA01000276">
    <property type="protein sequence ID" value="KYF72265.1"/>
    <property type="molecule type" value="Genomic_DNA"/>
</dbReference>
<name>A0A150QW60_SORCE</name>
<keyword evidence="2" id="KW-0472">Membrane</keyword>
<evidence type="ECO:0000256" key="1">
    <source>
        <dbReference type="SAM" id="MobiDB-lite"/>
    </source>
</evidence>
<feature type="transmembrane region" description="Helical" evidence="2">
    <location>
        <begin position="85"/>
        <end position="108"/>
    </location>
</feature>
<sequence>MKTRETELETAQSEKIDYEDVDEVIALAARLAEADKDRLRIEDLERVGAELEIPPHHVRRAAEELAMRRQREAAQQLAARRRLRWAGAALAAIVLVLGGVILSARASLEQARAEVQRRRAQVENVVERRERTRARHEGAAPSPERDAELAGADNRVSIERRRHDEDASAYNALASGLSEQLAARLFGLPTRVPLSNEIDAR</sequence>
<keyword evidence="2" id="KW-0812">Transmembrane</keyword>
<gene>
    <name evidence="3" type="ORF">BE15_45590</name>
</gene>
<feature type="region of interest" description="Disordered" evidence="1">
    <location>
        <begin position="127"/>
        <end position="153"/>
    </location>
</feature>
<dbReference type="OrthoDB" id="5525843at2"/>
<evidence type="ECO:0000313" key="3">
    <source>
        <dbReference type="EMBL" id="KYF72265.1"/>
    </source>
</evidence>
<protein>
    <submittedName>
        <fullName evidence="3">Uncharacterized protein</fullName>
    </submittedName>
</protein>
<reference evidence="3 4" key="1">
    <citation type="submission" date="2014-02" db="EMBL/GenBank/DDBJ databases">
        <title>The small core and large imbalanced accessory genome model reveals a collaborative survival strategy of Sorangium cellulosum strains in nature.</title>
        <authorList>
            <person name="Han K."/>
            <person name="Peng R."/>
            <person name="Blom J."/>
            <person name="Li Y.-Z."/>
        </authorList>
    </citation>
    <scope>NUCLEOTIDE SEQUENCE [LARGE SCALE GENOMIC DNA]</scope>
    <source>
        <strain evidence="3 4">So0008-312</strain>
    </source>
</reference>
<proteinExistence type="predicted"/>
<evidence type="ECO:0000313" key="4">
    <source>
        <dbReference type="Proteomes" id="UP000075260"/>
    </source>
</evidence>